<evidence type="ECO:0000313" key="7">
    <source>
        <dbReference type="Proteomes" id="UP001642464"/>
    </source>
</evidence>
<dbReference type="Gene3D" id="3.30.590.10">
    <property type="entry name" value="Glutamine synthetase/guanido kinase, catalytic domain"/>
    <property type="match status" value="1"/>
</dbReference>
<dbReference type="Proteomes" id="UP001642464">
    <property type="component" value="Unassembled WGS sequence"/>
</dbReference>
<dbReference type="SUPFAM" id="SSF55931">
    <property type="entry name" value="Glutamine synthetase/guanido kinase"/>
    <property type="match status" value="1"/>
</dbReference>
<dbReference type="InterPro" id="IPR014746">
    <property type="entry name" value="Gln_synth/guanido_kin_cat_dom"/>
</dbReference>
<accession>A0ABP0LE71</accession>
<feature type="domain" description="GS catalytic" evidence="5">
    <location>
        <begin position="455"/>
        <end position="670"/>
    </location>
</feature>
<evidence type="ECO:0000259" key="5">
    <source>
        <dbReference type="SMART" id="SM01230"/>
    </source>
</evidence>
<evidence type="ECO:0000256" key="3">
    <source>
        <dbReference type="ARBA" id="ARBA00022741"/>
    </source>
</evidence>
<proteinExistence type="predicted"/>
<dbReference type="InterPro" id="IPR036651">
    <property type="entry name" value="Gln_synt_N_sf"/>
</dbReference>
<evidence type="ECO:0000256" key="4">
    <source>
        <dbReference type="ARBA" id="ARBA00022840"/>
    </source>
</evidence>
<dbReference type="EC" id="6.3.1.2" evidence="1"/>
<protein>
    <recommendedName>
        <fullName evidence="1">glutamine synthetase</fullName>
        <ecNumber evidence="1">6.3.1.2</ecNumber>
    </recommendedName>
</protein>
<dbReference type="Gene3D" id="1.25.40.10">
    <property type="entry name" value="Tetratricopeptide repeat domain"/>
    <property type="match status" value="2"/>
</dbReference>
<evidence type="ECO:0000256" key="2">
    <source>
        <dbReference type="ARBA" id="ARBA00022598"/>
    </source>
</evidence>
<dbReference type="InterPro" id="IPR008146">
    <property type="entry name" value="Gln_synth_cat_dom"/>
</dbReference>
<dbReference type="Gene3D" id="3.10.20.70">
    <property type="entry name" value="Glutamine synthetase, N-terminal domain"/>
    <property type="match status" value="1"/>
</dbReference>
<evidence type="ECO:0000313" key="6">
    <source>
        <dbReference type="EMBL" id="CAK9037056.1"/>
    </source>
</evidence>
<keyword evidence="4" id="KW-0067">ATP-binding</keyword>
<evidence type="ECO:0000256" key="1">
    <source>
        <dbReference type="ARBA" id="ARBA00012937"/>
    </source>
</evidence>
<dbReference type="SMART" id="SM01230">
    <property type="entry name" value="Gln-synt_C"/>
    <property type="match status" value="1"/>
</dbReference>
<dbReference type="InterPro" id="IPR011990">
    <property type="entry name" value="TPR-like_helical_dom_sf"/>
</dbReference>
<keyword evidence="2 6" id="KW-0436">Ligase</keyword>
<name>A0ABP0LE71_9DINO</name>
<comment type="caution">
    <text evidence="6">The sequence shown here is derived from an EMBL/GenBank/DDBJ whole genome shotgun (WGS) entry which is preliminary data.</text>
</comment>
<keyword evidence="3" id="KW-0547">Nucleotide-binding</keyword>
<reference evidence="6 7" key="1">
    <citation type="submission" date="2024-02" db="EMBL/GenBank/DDBJ databases">
        <authorList>
            <person name="Chen Y."/>
            <person name="Shah S."/>
            <person name="Dougan E. K."/>
            <person name="Thang M."/>
            <person name="Chan C."/>
        </authorList>
    </citation>
    <scope>NUCLEOTIDE SEQUENCE [LARGE SCALE GENOMIC DNA]</scope>
</reference>
<gene>
    <name evidence="6" type="ORF">SCF082_LOCUS21983</name>
</gene>
<dbReference type="GO" id="GO:0016874">
    <property type="term" value="F:ligase activity"/>
    <property type="evidence" value="ECO:0007669"/>
    <property type="project" value="UniProtKB-KW"/>
</dbReference>
<dbReference type="PANTHER" id="PTHR20852">
    <property type="entry name" value="GLUTAMINE SYNTHETASE"/>
    <property type="match status" value="1"/>
</dbReference>
<organism evidence="6 7">
    <name type="scientific">Durusdinium trenchii</name>
    <dbReference type="NCBI Taxonomy" id="1381693"/>
    <lineage>
        <taxon>Eukaryota</taxon>
        <taxon>Sar</taxon>
        <taxon>Alveolata</taxon>
        <taxon>Dinophyceae</taxon>
        <taxon>Suessiales</taxon>
        <taxon>Symbiodiniaceae</taxon>
        <taxon>Durusdinium</taxon>
    </lineage>
</organism>
<keyword evidence="7" id="KW-1185">Reference proteome</keyword>
<dbReference type="InterPro" id="IPR050292">
    <property type="entry name" value="Glutamine_Synthetase"/>
</dbReference>
<dbReference type="EMBL" id="CAXAMM010015725">
    <property type="protein sequence ID" value="CAK9037056.1"/>
    <property type="molecule type" value="Genomic_DNA"/>
</dbReference>
<sequence length="679" mass="75324">MTMTTLPKSIEGLRVWNYDGSSTEQADGHNSVARRTVKCCALTLRFEYRMKDPFRGRPHILVLAEAYNAWDGQPAIGNTRAECKKIMDQYKDLDPWFGIEQEYTLMRPGRIGEEPKVPLGFNADGTEHLNLQLKEQKRAHAWHEAIQLLVRARQSRWDPDVIGYTTAIQACDRDAASWTRSLELLDEMLASSTLPNLITYSNLINSSIHWRGWAGFLCLLEKVQDLGPDLQFLNASIVACSRSSAWQLALCLPEFFEERLDSFTFSATIFACAQGIQWQLALWQVSQLDEHEFLLTAASSTCATASRWQLALDLAFKAMKCEAMPSAVAVGAAIKACERGSQWTLALAALQEHPVDVTICSAAVSACEKAQHWEQAISIVEMCIQQHLQPNSLLCGAVISSCETSSNWQLALHLLTSIRKNHALERLGDTMPVAATISCCSKGRQWEVALEVLSSSNTRSCFRASPSSAMSLVCLTATIEACSLGNAWKAAKSLLDAMPKMPTEDKLAKSLATQMVSLASEQCGVRLARSAEWPRAHLNDLRAGRSDVQMDRLASRAGVKIAGINAEANIRQIRFPDEKMTTWQKSFQNQAFGKVAAEHIAEYGEGNEKRLTGKHETCAITDFKYGVANRGASIRIPRETEKDGKGYMEDRRPAANCDPYKVTARMMKTTGECLEAKQI</sequence>
<dbReference type="PANTHER" id="PTHR20852:SF57">
    <property type="entry name" value="GLUTAMINE SYNTHETASE 2 CYTOPLASMIC"/>
    <property type="match status" value="1"/>
</dbReference>